<protein>
    <submittedName>
        <fullName evidence="1">Uncharacterized protein</fullName>
    </submittedName>
</protein>
<organism evidence="1 2">
    <name type="scientific">Deinococcus deserti (strain DSM 17065 / CIP 109153 / LMG 22923 / VCD115)</name>
    <dbReference type="NCBI Taxonomy" id="546414"/>
    <lineage>
        <taxon>Bacteria</taxon>
        <taxon>Thermotogati</taxon>
        <taxon>Deinococcota</taxon>
        <taxon>Deinococci</taxon>
        <taxon>Deinococcales</taxon>
        <taxon>Deinococcaceae</taxon>
        <taxon>Deinococcus</taxon>
    </lineage>
</organism>
<accession>C1CX44</accession>
<dbReference type="HOGENOM" id="CLU_1710252_0_0_0"/>
<dbReference type="PaxDb" id="546414-Deide_17832"/>
<keyword evidence="2" id="KW-1185">Reference proteome</keyword>
<evidence type="ECO:0000313" key="1">
    <source>
        <dbReference type="EMBL" id="ACO46761.1"/>
    </source>
</evidence>
<name>C1CX44_DEIDV</name>
<reference evidence="1 2" key="1">
    <citation type="journal article" date="2009" name="PLoS Genet.">
        <title>Alliance of proteomics and genomics to unravel the specificities of Sahara bacterium Deinococcus deserti.</title>
        <authorList>
            <person name="de Groot A."/>
            <person name="Dulermo R."/>
            <person name="Ortet P."/>
            <person name="Blanchard L."/>
            <person name="Guerin P."/>
            <person name="Fernandez B."/>
            <person name="Vacherie B."/>
            <person name="Dossat C."/>
            <person name="Jolivet E."/>
            <person name="Siguier P."/>
            <person name="Chandler M."/>
            <person name="Barakat M."/>
            <person name="Dedieu A."/>
            <person name="Barbe V."/>
            <person name="Heulin T."/>
            <person name="Sommer S."/>
            <person name="Achouak W."/>
            <person name="Armengaud J."/>
        </authorList>
    </citation>
    <scope>NUCLEOTIDE SEQUENCE [LARGE SCALE GENOMIC DNA]</scope>
    <source>
        <strain evidence="2">DSM 17065 / CIP 109153 / LMG 22923 / VCD115</strain>
    </source>
</reference>
<dbReference type="RefSeq" id="WP_012693883.1">
    <property type="nucleotide sequence ID" value="NC_012526.1"/>
</dbReference>
<gene>
    <name evidence="1" type="ordered locus">Deide_17832</name>
</gene>
<sequence length="153" mass="17310">MKKLMLLGALLVGSGEAVNLSELKAEDICIRDYFVFRYTEGSSYNATKLATIPLVSFAELKRLGFMVYDNLAKSPQKCGYALFQEVEASFNSSGTYTDMQVVLVNLSVRGKNTWGMSFDYKTSDDPVRHISPISKDMDKTVEFFIRDWKSSRK</sequence>
<proteinExistence type="predicted"/>
<dbReference type="EMBL" id="CP001114">
    <property type="protein sequence ID" value="ACO46761.1"/>
    <property type="molecule type" value="Genomic_DNA"/>
</dbReference>
<evidence type="ECO:0000313" key="2">
    <source>
        <dbReference type="Proteomes" id="UP000002208"/>
    </source>
</evidence>
<dbReference type="KEGG" id="ddr:Deide_17832"/>
<dbReference type="Proteomes" id="UP000002208">
    <property type="component" value="Chromosome"/>
</dbReference>
<dbReference type="AlphaFoldDB" id="C1CX44"/>